<dbReference type="PANTHER" id="PTHR41729:SF1">
    <property type="entry name" value="GLUTAMYL-TRNA SYNTHETASE"/>
    <property type="match status" value="1"/>
</dbReference>
<gene>
    <name evidence="1" type="ORF">IX56_08305</name>
</gene>
<sequence length="193" mass="21707">MTSPSPRRAAVFAAIDAANAADPRLEDGAPVELLYGQRMTAEQALLYPEASDALAIACRGQHIERWMLPRQDYPEGREGYLTWRREQGRRHAERVMGLMRDAGYPEPEVEAAGRMLRKEGIKRDAEVQALEDVACFTFIRHYLGDFATTQDPDQLLRIVQKTARKMSPAARERALAEFPMPEAFAAAFREDAA</sequence>
<evidence type="ECO:0000313" key="2">
    <source>
        <dbReference type="Proteomes" id="UP000029858"/>
    </source>
</evidence>
<keyword evidence="1" id="KW-0030">Aminoacyl-tRNA synthetase</keyword>
<dbReference type="PANTHER" id="PTHR41729">
    <property type="entry name" value="GLUTAMYL-TRNA SYNTHETASE"/>
    <property type="match status" value="1"/>
</dbReference>
<dbReference type="AlphaFoldDB" id="A0A099GI77"/>
<protein>
    <submittedName>
        <fullName evidence="1">Glutamyl-tRNA synthetase</fullName>
    </submittedName>
</protein>
<reference evidence="1 2" key="2">
    <citation type="submission" date="2014-10" db="EMBL/GenBank/DDBJ databases">
        <title>Paracoccus sanguinis sp. nov., isolated from clinical specimens of New York State patients.</title>
        <authorList>
            <person name="Mingle L.A."/>
            <person name="Cole J.A."/>
            <person name="Lapierre P."/>
            <person name="Musser K.A."/>
        </authorList>
    </citation>
    <scope>NUCLEOTIDE SEQUENCE [LARGE SCALE GENOMIC DNA]</scope>
    <source>
        <strain evidence="1 2">5503</strain>
    </source>
</reference>
<comment type="caution">
    <text evidence="1">The sequence shown here is derived from an EMBL/GenBank/DDBJ whole genome shotgun (WGS) entry which is preliminary data.</text>
</comment>
<dbReference type="InterPro" id="IPR025255">
    <property type="entry name" value="DUF4202"/>
</dbReference>
<organism evidence="1 2">
    <name type="scientific">Paracoccus sanguinis</name>
    <dbReference type="NCBI Taxonomy" id="1545044"/>
    <lineage>
        <taxon>Bacteria</taxon>
        <taxon>Pseudomonadati</taxon>
        <taxon>Pseudomonadota</taxon>
        <taxon>Alphaproteobacteria</taxon>
        <taxon>Rhodobacterales</taxon>
        <taxon>Paracoccaceae</taxon>
        <taxon>Paracoccus</taxon>
    </lineage>
</organism>
<keyword evidence="1" id="KW-0436">Ligase</keyword>
<reference evidence="1 2" key="1">
    <citation type="submission" date="2014-09" db="EMBL/GenBank/DDBJ databases">
        <authorList>
            <person name="McGinnis J.M."/>
            <person name="Wolfgang W.J."/>
        </authorList>
    </citation>
    <scope>NUCLEOTIDE SEQUENCE [LARGE SCALE GENOMIC DNA]</scope>
    <source>
        <strain evidence="1 2">5503</strain>
    </source>
</reference>
<dbReference type="Proteomes" id="UP000029858">
    <property type="component" value="Unassembled WGS sequence"/>
</dbReference>
<dbReference type="Pfam" id="PF13875">
    <property type="entry name" value="DUF4202"/>
    <property type="match status" value="1"/>
</dbReference>
<proteinExistence type="predicted"/>
<accession>A0A099GI77</accession>
<dbReference type="EMBL" id="JRKQ01000034">
    <property type="protein sequence ID" value="KGJ22406.1"/>
    <property type="molecule type" value="Genomic_DNA"/>
</dbReference>
<evidence type="ECO:0000313" key="1">
    <source>
        <dbReference type="EMBL" id="KGJ22406.1"/>
    </source>
</evidence>
<dbReference type="GO" id="GO:0004812">
    <property type="term" value="F:aminoacyl-tRNA ligase activity"/>
    <property type="evidence" value="ECO:0007669"/>
    <property type="project" value="UniProtKB-KW"/>
</dbReference>
<name>A0A099GI77_9RHOB</name>
<dbReference type="RefSeq" id="WP_036709128.1">
    <property type="nucleotide sequence ID" value="NZ_JRKQ01000034.1"/>
</dbReference>